<dbReference type="AlphaFoldDB" id="A0A8J2K202"/>
<organism evidence="4 5">
    <name type="scientific">Allacma fusca</name>
    <dbReference type="NCBI Taxonomy" id="39272"/>
    <lineage>
        <taxon>Eukaryota</taxon>
        <taxon>Metazoa</taxon>
        <taxon>Ecdysozoa</taxon>
        <taxon>Arthropoda</taxon>
        <taxon>Hexapoda</taxon>
        <taxon>Collembola</taxon>
        <taxon>Symphypleona</taxon>
        <taxon>Sminthuridae</taxon>
        <taxon>Allacma</taxon>
    </lineage>
</organism>
<dbReference type="InterPro" id="IPR007110">
    <property type="entry name" value="Ig-like_dom"/>
</dbReference>
<comment type="caution">
    <text evidence="4">The sequence shown here is derived from an EMBL/GenBank/DDBJ whole genome shotgun (WGS) entry which is preliminary data.</text>
</comment>
<dbReference type="PANTHER" id="PTHR44269">
    <property type="entry name" value="DEHYDROGENASE/REDUCTASE SDR FAMILY MEMBER 7-RELATED"/>
    <property type="match status" value="1"/>
</dbReference>
<feature type="transmembrane region" description="Helical" evidence="1">
    <location>
        <begin position="349"/>
        <end position="370"/>
    </location>
</feature>
<feature type="signal peptide" evidence="2">
    <location>
        <begin position="1"/>
        <end position="23"/>
    </location>
</feature>
<evidence type="ECO:0000256" key="1">
    <source>
        <dbReference type="SAM" id="Phobius"/>
    </source>
</evidence>
<keyword evidence="1" id="KW-0472">Membrane</keyword>
<proteinExistence type="predicted"/>
<dbReference type="EMBL" id="CAJVCH010210512">
    <property type="protein sequence ID" value="CAG7731340.1"/>
    <property type="molecule type" value="Genomic_DNA"/>
</dbReference>
<dbReference type="Proteomes" id="UP000708208">
    <property type="component" value="Unassembled WGS sequence"/>
</dbReference>
<protein>
    <recommendedName>
        <fullName evidence="3">Ig-like domain-containing protein</fullName>
    </recommendedName>
</protein>
<sequence length="594" mass="66960">MIRCKLLMTILAVILTSFHTSDGLIKHCNPKTDMEREKELKNYPGLKEFLQNDKLTNGRLGTLHFVSWQDARLKLTAPKVEEQFVPMHYNIILRPIARPDFPVQVYTGDEKNIDCSVTAFMDDKRNNFHIRNYQPPFVMEWTGPKDCKEPHWNSHNPDKCKRYFFNGTVDKCGKKCEVSLNKKLYKDTKITFKRSGTNGMTKSTLTIKKAAVDHNGEWRCIVYDKFGVSSHPIDTAPLLEATSRGIVFIHVKDLSLAIGIPLGVSAGLLLITIFCICFCKQCTDFDSKSFDDPGELPKSSKPQNSKPMGIRLILRILVFQRLASPFLIAHEHSPAILGGTMEADFMEKFIFVVTLVAADCDILTLLCTHFGKQPSEYKGKVIWITGASSGIGEAIAKQLAKAGARLILSARRGEELDRVKRECFNGSSLTEKDILVLPLDVTKLESHELALTNVLKHFGKLDVFASKHAIHGYFNALRMETCGNNISVTLICPGFTDTPIFTKCVTKEPGEVGIVILPKGYPIMSVERCAYLTLVSMANRLNESWISKLPFIPLAYMQNYCPVIFFVFYKLVGWRIFINFKKHLLVMGKKINSS</sequence>
<feature type="transmembrane region" description="Helical" evidence="1">
    <location>
        <begin position="254"/>
        <end position="279"/>
    </location>
</feature>
<dbReference type="OrthoDB" id="47007at2759"/>
<keyword evidence="1" id="KW-1133">Transmembrane helix</keyword>
<dbReference type="Pfam" id="PF00106">
    <property type="entry name" value="adh_short"/>
    <property type="match status" value="2"/>
</dbReference>
<accession>A0A8J2K202</accession>
<keyword evidence="2" id="KW-0732">Signal</keyword>
<dbReference type="PANTHER" id="PTHR44269:SF1">
    <property type="entry name" value="DEHYDROGENASE_REDUCTASE SDR FAMILY MEMBER 7"/>
    <property type="match status" value="1"/>
</dbReference>
<evidence type="ECO:0000313" key="5">
    <source>
        <dbReference type="Proteomes" id="UP000708208"/>
    </source>
</evidence>
<dbReference type="InterPro" id="IPR002347">
    <property type="entry name" value="SDR_fam"/>
</dbReference>
<gene>
    <name evidence="4" type="ORF">AFUS01_LOCUS19938</name>
</gene>
<evidence type="ECO:0000256" key="2">
    <source>
        <dbReference type="SAM" id="SignalP"/>
    </source>
</evidence>
<evidence type="ECO:0000259" key="3">
    <source>
        <dbReference type="PROSITE" id="PS50835"/>
    </source>
</evidence>
<name>A0A8J2K202_9HEXA</name>
<keyword evidence="1" id="KW-0812">Transmembrane</keyword>
<dbReference type="PROSITE" id="PS50835">
    <property type="entry name" value="IG_LIKE"/>
    <property type="match status" value="1"/>
</dbReference>
<keyword evidence="5" id="KW-1185">Reference proteome</keyword>
<reference evidence="4" key="1">
    <citation type="submission" date="2021-06" db="EMBL/GenBank/DDBJ databases">
        <authorList>
            <person name="Hodson N. C."/>
            <person name="Mongue J. A."/>
            <person name="Jaron S. K."/>
        </authorList>
    </citation>
    <scope>NUCLEOTIDE SEQUENCE</scope>
</reference>
<dbReference type="InterPro" id="IPR053011">
    <property type="entry name" value="SDR_family_member_7"/>
</dbReference>
<feature type="chain" id="PRO_5035295325" description="Ig-like domain-containing protein" evidence="2">
    <location>
        <begin position="24"/>
        <end position="594"/>
    </location>
</feature>
<feature type="domain" description="Ig-like" evidence="3">
    <location>
        <begin position="78"/>
        <end position="222"/>
    </location>
</feature>
<evidence type="ECO:0000313" key="4">
    <source>
        <dbReference type="EMBL" id="CAG7731340.1"/>
    </source>
</evidence>